<name>A0A2U3JYG3_9FIRM</name>
<sequence length="61" mass="6702">MGGVYSDSISPSDKETKAQGKSKDAKYKMNGDVIYCFVINVKKQPKELVARSKGYAGKPKM</sequence>
<reference evidence="3" key="1">
    <citation type="submission" date="2018-02" db="EMBL/GenBank/DDBJ databases">
        <authorList>
            <person name="Hausmann B."/>
        </authorList>
    </citation>
    <scope>NUCLEOTIDE SEQUENCE [LARGE SCALE GENOMIC DNA]</scope>
    <source>
        <strain evidence="3">Peat soil MAG SbF1</strain>
    </source>
</reference>
<evidence type="ECO:0000313" key="3">
    <source>
        <dbReference type="Proteomes" id="UP000238916"/>
    </source>
</evidence>
<feature type="region of interest" description="Disordered" evidence="1">
    <location>
        <begin position="1"/>
        <end position="24"/>
    </location>
</feature>
<dbReference type="Proteomes" id="UP000238916">
    <property type="component" value="Unassembled WGS sequence"/>
</dbReference>
<dbReference type="AlphaFoldDB" id="A0A2U3JYG3"/>
<feature type="compositionally biased region" description="Basic and acidic residues" evidence="1">
    <location>
        <begin position="12"/>
        <end position="24"/>
    </location>
</feature>
<gene>
    <name evidence="2" type="ORF">SBF1_1110049</name>
</gene>
<evidence type="ECO:0000313" key="2">
    <source>
        <dbReference type="EMBL" id="SPF32483.1"/>
    </source>
</evidence>
<dbReference type="EMBL" id="OMOF01000015">
    <property type="protein sequence ID" value="SPF32483.1"/>
    <property type="molecule type" value="Genomic_DNA"/>
</dbReference>
<evidence type="ECO:0000256" key="1">
    <source>
        <dbReference type="SAM" id="MobiDB-lite"/>
    </source>
</evidence>
<protein>
    <submittedName>
        <fullName evidence="2">Uncharacterized protein</fullName>
    </submittedName>
</protein>
<organism evidence="2 3">
    <name type="scientific">Candidatus Desulfosporosinus infrequens</name>
    <dbReference type="NCBI Taxonomy" id="2043169"/>
    <lineage>
        <taxon>Bacteria</taxon>
        <taxon>Bacillati</taxon>
        <taxon>Bacillota</taxon>
        <taxon>Clostridia</taxon>
        <taxon>Eubacteriales</taxon>
        <taxon>Desulfitobacteriaceae</taxon>
        <taxon>Desulfosporosinus</taxon>
    </lineage>
</organism>
<proteinExistence type="predicted"/>
<accession>A0A2U3JYG3</accession>